<gene>
    <name evidence="5" type="ORF">DCAF_LOCUS17712</name>
</gene>
<name>A0AAV1S0X9_9ROSI</name>
<evidence type="ECO:0000256" key="1">
    <source>
        <dbReference type="ARBA" id="ARBA00004167"/>
    </source>
</evidence>
<accession>A0AAV1S0X9</accession>
<dbReference type="PANTHER" id="PTHR33138:SF11">
    <property type="entry name" value="KINASE-LIKE PROTEIN"/>
    <property type="match status" value="1"/>
</dbReference>
<evidence type="ECO:0000313" key="5">
    <source>
        <dbReference type="EMBL" id="CAK7344279.1"/>
    </source>
</evidence>
<dbReference type="Pfam" id="PF13947">
    <property type="entry name" value="GUB_WAK_bind"/>
    <property type="match status" value="1"/>
</dbReference>
<dbReference type="EMBL" id="CAWUPB010001161">
    <property type="protein sequence ID" value="CAK7344279.1"/>
    <property type="molecule type" value="Genomic_DNA"/>
</dbReference>
<evidence type="ECO:0000256" key="2">
    <source>
        <dbReference type="ARBA" id="ARBA00022729"/>
    </source>
</evidence>
<sequence length="155" mass="17048">MNSSVFSLSPFLSFFVIGFLLFIGIPSSLSNNDLFDCSNKFVCGDISAGFPFWGTGRPPACGIPELELKCEDNITKMKINEVAYRVLGIYHDTEILRIAREDYLAGLCTPIFENSTFNPMVFQSVKGYTNLTFLYGCMAAPGNIPNIPGAYSLAK</sequence>
<dbReference type="PANTHER" id="PTHR33138">
    <property type="entry name" value="OS01G0690200 PROTEIN"/>
    <property type="match status" value="1"/>
</dbReference>
<dbReference type="Proteomes" id="UP001314170">
    <property type="component" value="Unassembled WGS sequence"/>
</dbReference>
<evidence type="ECO:0000256" key="3">
    <source>
        <dbReference type="SAM" id="SignalP"/>
    </source>
</evidence>
<protein>
    <recommendedName>
        <fullName evidence="4">Wall-associated receptor kinase galacturonan-binding domain-containing protein</fullName>
    </recommendedName>
</protein>
<dbReference type="InterPro" id="IPR025287">
    <property type="entry name" value="WAK_GUB"/>
</dbReference>
<comment type="subcellular location">
    <subcellularLocation>
        <location evidence="1">Membrane</location>
        <topology evidence="1">Single-pass membrane protein</topology>
    </subcellularLocation>
</comment>
<reference evidence="5 6" key="1">
    <citation type="submission" date="2024-01" db="EMBL/GenBank/DDBJ databases">
        <authorList>
            <person name="Waweru B."/>
        </authorList>
    </citation>
    <scope>NUCLEOTIDE SEQUENCE [LARGE SCALE GENOMIC DNA]</scope>
</reference>
<organism evidence="5 6">
    <name type="scientific">Dovyalis caffra</name>
    <dbReference type="NCBI Taxonomy" id="77055"/>
    <lineage>
        <taxon>Eukaryota</taxon>
        <taxon>Viridiplantae</taxon>
        <taxon>Streptophyta</taxon>
        <taxon>Embryophyta</taxon>
        <taxon>Tracheophyta</taxon>
        <taxon>Spermatophyta</taxon>
        <taxon>Magnoliopsida</taxon>
        <taxon>eudicotyledons</taxon>
        <taxon>Gunneridae</taxon>
        <taxon>Pentapetalae</taxon>
        <taxon>rosids</taxon>
        <taxon>fabids</taxon>
        <taxon>Malpighiales</taxon>
        <taxon>Salicaceae</taxon>
        <taxon>Flacourtieae</taxon>
        <taxon>Dovyalis</taxon>
    </lineage>
</organism>
<feature type="signal peptide" evidence="3">
    <location>
        <begin position="1"/>
        <end position="30"/>
    </location>
</feature>
<dbReference type="AlphaFoldDB" id="A0AAV1S0X9"/>
<keyword evidence="2 3" id="KW-0732">Signal</keyword>
<feature type="domain" description="Wall-associated receptor kinase galacturonan-binding" evidence="4">
    <location>
        <begin position="37"/>
        <end position="100"/>
    </location>
</feature>
<dbReference type="GO" id="GO:0016020">
    <property type="term" value="C:membrane"/>
    <property type="evidence" value="ECO:0007669"/>
    <property type="project" value="UniProtKB-SubCell"/>
</dbReference>
<evidence type="ECO:0000313" key="6">
    <source>
        <dbReference type="Proteomes" id="UP001314170"/>
    </source>
</evidence>
<keyword evidence="6" id="KW-1185">Reference proteome</keyword>
<feature type="chain" id="PRO_5044010384" description="Wall-associated receptor kinase galacturonan-binding domain-containing protein" evidence="3">
    <location>
        <begin position="31"/>
        <end position="155"/>
    </location>
</feature>
<comment type="caution">
    <text evidence="5">The sequence shown here is derived from an EMBL/GenBank/DDBJ whole genome shotgun (WGS) entry which is preliminary data.</text>
</comment>
<dbReference type="GO" id="GO:0030247">
    <property type="term" value="F:polysaccharide binding"/>
    <property type="evidence" value="ECO:0007669"/>
    <property type="project" value="InterPro"/>
</dbReference>
<evidence type="ECO:0000259" key="4">
    <source>
        <dbReference type="Pfam" id="PF13947"/>
    </source>
</evidence>
<proteinExistence type="predicted"/>